<proteinExistence type="inferred from homology"/>
<gene>
    <name evidence="9" type="ORF">EAI_16653</name>
</gene>
<protein>
    <recommendedName>
        <fullName evidence="3">beta-glucosidase</fullName>
        <ecNumber evidence="3">3.2.1.21</ecNumber>
    </recommendedName>
</protein>
<dbReference type="EMBL" id="GL450151">
    <property type="protein sequence ID" value="EFN81478.1"/>
    <property type="molecule type" value="Genomic_DNA"/>
</dbReference>
<evidence type="ECO:0000256" key="1">
    <source>
        <dbReference type="ARBA" id="ARBA00010838"/>
    </source>
</evidence>
<comment type="similarity">
    <text evidence="1 8">Belongs to the glycosyl hydrolase 1 family.</text>
</comment>
<evidence type="ECO:0000256" key="6">
    <source>
        <dbReference type="ARBA" id="ARBA00023295"/>
    </source>
</evidence>
<dbReference type="OMA" id="NRWWLDP"/>
<dbReference type="GO" id="GO:0008422">
    <property type="term" value="F:beta-glucosidase activity"/>
    <property type="evidence" value="ECO:0007669"/>
    <property type="project" value="TreeGrafter"/>
</dbReference>
<evidence type="ECO:0000313" key="9">
    <source>
        <dbReference type="EMBL" id="EFN81478.1"/>
    </source>
</evidence>
<dbReference type="FunFam" id="3.20.20.80:FF:000013">
    <property type="entry name" value="lactase-phlorizin hydrolase"/>
    <property type="match status" value="1"/>
</dbReference>
<dbReference type="PROSITE" id="PS00572">
    <property type="entry name" value="GLYCOSYL_HYDROL_F1_1"/>
    <property type="match status" value="1"/>
</dbReference>
<feature type="active site" description="Nucleophile" evidence="7">
    <location>
        <position position="346"/>
    </location>
</feature>
<dbReference type="EC" id="3.2.1.21" evidence="3"/>
<evidence type="ECO:0000313" key="10">
    <source>
        <dbReference type="Proteomes" id="UP000008237"/>
    </source>
</evidence>
<evidence type="ECO:0000256" key="2">
    <source>
        <dbReference type="ARBA" id="ARBA00011738"/>
    </source>
</evidence>
<evidence type="ECO:0000256" key="5">
    <source>
        <dbReference type="ARBA" id="ARBA00023180"/>
    </source>
</evidence>
<keyword evidence="10" id="KW-1185">Reference proteome</keyword>
<dbReference type="OrthoDB" id="65569at2759"/>
<name>E2BS86_HARSA</name>
<evidence type="ECO:0000256" key="8">
    <source>
        <dbReference type="RuleBase" id="RU003690"/>
    </source>
</evidence>
<evidence type="ECO:0000256" key="3">
    <source>
        <dbReference type="ARBA" id="ARBA00012744"/>
    </source>
</evidence>
<dbReference type="FunCoup" id="E2BS86">
    <property type="interactions" value="2"/>
</dbReference>
<dbReference type="GO" id="GO:0005975">
    <property type="term" value="P:carbohydrate metabolic process"/>
    <property type="evidence" value="ECO:0007669"/>
    <property type="project" value="InterPro"/>
</dbReference>
<dbReference type="AlphaFoldDB" id="E2BS86"/>
<keyword evidence="4 9" id="KW-0378">Hydrolase</keyword>
<dbReference type="SUPFAM" id="SSF51445">
    <property type="entry name" value="(Trans)glycosidases"/>
    <property type="match status" value="1"/>
</dbReference>
<dbReference type="PANTHER" id="PTHR10353">
    <property type="entry name" value="GLYCOSYL HYDROLASE"/>
    <property type="match status" value="1"/>
</dbReference>
<dbReference type="Gene3D" id="3.20.20.80">
    <property type="entry name" value="Glycosidases"/>
    <property type="match status" value="1"/>
</dbReference>
<dbReference type="InterPro" id="IPR017853">
    <property type="entry name" value="GH"/>
</dbReference>
<comment type="subunit">
    <text evidence="2">Homodimer.</text>
</comment>
<keyword evidence="5" id="KW-0325">Glycoprotein</keyword>
<keyword evidence="6" id="KW-0326">Glycosidase</keyword>
<dbReference type="Pfam" id="PF00232">
    <property type="entry name" value="Glyco_hydro_1"/>
    <property type="match status" value="1"/>
</dbReference>
<dbReference type="PANTHER" id="PTHR10353:SF36">
    <property type="entry name" value="LP05116P"/>
    <property type="match status" value="1"/>
</dbReference>
<evidence type="ECO:0000256" key="4">
    <source>
        <dbReference type="ARBA" id="ARBA00022801"/>
    </source>
</evidence>
<dbReference type="InterPro" id="IPR001360">
    <property type="entry name" value="Glyco_hydro_1"/>
</dbReference>
<dbReference type="InterPro" id="IPR018120">
    <property type="entry name" value="Glyco_hydro_1_AS"/>
</dbReference>
<accession>E2BS86</accession>
<dbReference type="Proteomes" id="UP000008237">
    <property type="component" value="Unassembled WGS sequence"/>
</dbReference>
<sequence length="451" mass="52043">KGLNIWDRWTHEHPEDVNDHSNGDIACDSYHKYKEDLEILNNTGVDFYRFSLSWSRILPNGYSNVINYKGLQFYKDLIDELTASGIIPVVTLYHFDLPDVFEQMGGWMNELIVEWMSNFARVVFKELGPKVKYFITINEPLVFCDKGYQTGEMAPGKKLGAIGKYLCLHNVLKAHAKIYHIYDQEFRKQQEGKIGIVVPCSGLFAKIPNDDAATDTYFQFECGIITGPIFSETGDYPKVVKDHIAENSRLQGFSKSILPELSPIWVQFIKNSSDFFGLNHYTSRLVETVPRVANQSWYDYSGVKASIDPSWPSTASAWLKVVPIGFRQIIKKISTEYNYPPIYIMENGMSNANADTNDKNRISYLYSYMKEMLIAMHDDGCNVKAYAVWSLLDNFEWSSGYTEKFGMVRVDFEDPNRARTPKSSLQWYKNVIRTRRLYNEIFVDNHTVLKM</sequence>
<dbReference type="InParanoid" id="E2BS86"/>
<evidence type="ECO:0000256" key="7">
    <source>
        <dbReference type="PROSITE-ProRule" id="PRU10055"/>
    </source>
</evidence>
<feature type="non-terminal residue" evidence="9">
    <location>
        <position position="1"/>
    </location>
</feature>
<reference evidence="9 10" key="1">
    <citation type="journal article" date="2010" name="Science">
        <title>Genomic comparison of the ants Camponotus floridanus and Harpegnathos saltator.</title>
        <authorList>
            <person name="Bonasio R."/>
            <person name="Zhang G."/>
            <person name="Ye C."/>
            <person name="Mutti N.S."/>
            <person name="Fang X."/>
            <person name="Qin N."/>
            <person name="Donahue G."/>
            <person name="Yang P."/>
            <person name="Li Q."/>
            <person name="Li C."/>
            <person name="Zhang P."/>
            <person name="Huang Z."/>
            <person name="Berger S.L."/>
            <person name="Reinberg D."/>
            <person name="Wang J."/>
            <person name="Liebig J."/>
        </authorList>
    </citation>
    <scope>NUCLEOTIDE SEQUENCE [LARGE SCALE GENOMIC DNA]</scope>
    <source>
        <strain evidence="9 10">R22 G/1</strain>
    </source>
</reference>
<organism evidence="10">
    <name type="scientific">Harpegnathos saltator</name>
    <name type="common">Jerdon's jumping ant</name>
    <dbReference type="NCBI Taxonomy" id="610380"/>
    <lineage>
        <taxon>Eukaryota</taxon>
        <taxon>Metazoa</taxon>
        <taxon>Ecdysozoa</taxon>
        <taxon>Arthropoda</taxon>
        <taxon>Hexapoda</taxon>
        <taxon>Insecta</taxon>
        <taxon>Pterygota</taxon>
        <taxon>Neoptera</taxon>
        <taxon>Endopterygota</taxon>
        <taxon>Hymenoptera</taxon>
        <taxon>Apocrita</taxon>
        <taxon>Aculeata</taxon>
        <taxon>Formicoidea</taxon>
        <taxon>Formicidae</taxon>
        <taxon>Ponerinae</taxon>
        <taxon>Ponerini</taxon>
        <taxon>Harpegnathos</taxon>
    </lineage>
</organism>
<dbReference type="STRING" id="610380.E2BS86"/>
<dbReference type="PRINTS" id="PR00131">
    <property type="entry name" value="GLHYDRLASE1"/>
</dbReference>